<name>A0A0H2VGC7_STAES</name>
<sequence length="31" mass="3684">MNDDIFNYATFKRTCSDLGLNHSHFLYFAKN</sequence>
<organism evidence="1 2">
    <name type="scientific">Staphylococcus epidermidis (strain ATCC 12228 / FDA PCI 1200)</name>
    <dbReference type="NCBI Taxonomy" id="176280"/>
    <lineage>
        <taxon>Bacteria</taxon>
        <taxon>Bacillati</taxon>
        <taxon>Bacillota</taxon>
        <taxon>Bacilli</taxon>
        <taxon>Bacillales</taxon>
        <taxon>Staphylococcaceae</taxon>
        <taxon>Staphylococcus</taxon>
    </lineage>
</organism>
<dbReference type="KEGG" id="sep:SE_1189"/>
<dbReference type="AlphaFoldDB" id="A0A0H2VGC7"/>
<dbReference type="Proteomes" id="UP000001411">
    <property type="component" value="Chromosome"/>
</dbReference>
<gene>
    <name evidence="1" type="ordered locus">SE_1189</name>
</gene>
<evidence type="ECO:0000313" key="2">
    <source>
        <dbReference type="Proteomes" id="UP000001411"/>
    </source>
</evidence>
<reference evidence="1 2" key="1">
    <citation type="journal article" date="2003" name="Mol. Microbiol.">
        <title>Genome-based analysis of virulence genes in a non-biofilm-forming Staphylococcus epidermidis strain (ATCC 12228).</title>
        <authorList>
            <person name="Zhang Y.Q."/>
            <person name="Ren S.X."/>
            <person name="Li H.L."/>
            <person name="Wang Y.X."/>
            <person name="Fu G."/>
            <person name="Yang J."/>
            <person name="Qin Z.Q."/>
            <person name="Miao Y.G."/>
            <person name="Wang W.Y."/>
            <person name="Chen R.S."/>
            <person name="Shen Y."/>
            <person name="Chen Z."/>
            <person name="Yuan Z.H."/>
            <person name="Zhao G.P."/>
            <person name="Qu D."/>
            <person name="Danchin A."/>
            <person name="Wen Y.M."/>
        </authorList>
    </citation>
    <scope>NUCLEOTIDE SEQUENCE [LARGE SCALE GENOMIC DNA]</scope>
    <source>
        <strain evidence="2">ATCC 12228 / FDA PCI 1200</strain>
    </source>
</reference>
<dbReference type="EMBL" id="AE015929">
    <property type="protein sequence ID" value="AAO04788.1"/>
    <property type="molecule type" value="Genomic_DNA"/>
</dbReference>
<protein>
    <submittedName>
        <fullName evidence="1">Uncharacterized protein</fullName>
    </submittedName>
</protein>
<evidence type="ECO:0000313" key="1">
    <source>
        <dbReference type="EMBL" id="AAO04788.1"/>
    </source>
</evidence>
<proteinExistence type="predicted"/>
<dbReference type="HOGENOM" id="CLU_3398630_0_0_9"/>
<accession>A0A0H2VGC7</accession>
<dbReference type="OrthoDB" id="9861279at2"/>